<organism evidence="1 2">
    <name type="scientific">Scytonema hofmannii FACHB-248</name>
    <dbReference type="NCBI Taxonomy" id="1842502"/>
    <lineage>
        <taxon>Bacteria</taxon>
        <taxon>Bacillati</taxon>
        <taxon>Cyanobacteriota</taxon>
        <taxon>Cyanophyceae</taxon>
        <taxon>Nostocales</taxon>
        <taxon>Scytonemataceae</taxon>
        <taxon>Scytonema</taxon>
    </lineage>
</organism>
<evidence type="ECO:0000313" key="1">
    <source>
        <dbReference type="EMBL" id="MBD2603924.1"/>
    </source>
</evidence>
<evidence type="ECO:0000313" key="2">
    <source>
        <dbReference type="Proteomes" id="UP000660380"/>
    </source>
</evidence>
<dbReference type="Proteomes" id="UP000660380">
    <property type="component" value="Unassembled WGS sequence"/>
</dbReference>
<keyword evidence="2" id="KW-1185">Reference proteome</keyword>
<dbReference type="PIRSF" id="PIRSF026426">
    <property type="entry name" value="DUF1499"/>
    <property type="match status" value="1"/>
</dbReference>
<reference evidence="1 2" key="1">
    <citation type="journal article" date="2020" name="ISME J.">
        <title>Comparative genomics reveals insights into cyanobacterial evolution and habitat adaptation.</title>
        <authorList>
            <person name="Chen M.Y."/>
            <person name="Teng W.K."/>
            <person name="Zhao L."/>
            <person name="Hu C.X."/>
            <person name="Zhou Y.K."/>
            <person name="Han B.P."/>
            <person name="Song L.R."/>
            <person name="Shu W.S."/>
        </authorList>
    </citation>
    <scope>NUCLEOTIDE SEQUENCE [LARGE SCALE GENOMIC DNA]</scope>
    <source>
        <strain evidence="1 2">FACHB-248</strain>
    </source>
</reference>
<gene>
    <name evidence="1" type="ORF">H6G81_05095</name>
</gene>
<proteinExistence type="predicted"/>
<dbReference type="RefSeq" id="WP_029632769.1">
    <property type="nucleotide sequence ID" value="NZ_JACJTA010000007.1"/>
</dbReference>
<name>A0ABR8GLK6_9CYAN</name>
<dbReference type="PANTHER" id="PTHR34801:SF6">
    <property type="entry name" value="SLL1620 PROTEIN"/>
    <property type="match status" value="1"/>
</dbReference>
<dbReference type="Pfam" id="PF07386">
    <property type="entry name" value="DUF1499"/>
    <property type="match status" value="1"/>
</dbReference>
<comment type="caution">
    <text evidence="1">The sequence shown here is derived from an EMBL/GenBank/DDBJ whole genome shotgun (WGS) entry which is preliminary data.</text>
</comment>
<sequence>MSRLLTAIALAIFLTLTGSLIFPTATWASPVGLGVTDGHLTDCPASQNCVVSLGADAKHAIDPIEYHVDRNKAREILQKVLTVVPRTSVIEQTDNYIRATSKSRIFKFIDDVEFYFPPNENIIHMRSASRIGESDLGVNRRRLEQIRLALRDLNI</sequence>
<dbReference type="PANTHER" id="PTHR34801">
    <property type="entry name" value="EXPRESSED PROTEIN"/>
    <property type="match status" value="1"/>
</dbReference>
<dbReference type="EMBL" id="JACJTA010000007">
    <property type="protein sequence ID" value="MBD2603924.1"/>
    <property type="molecule type" value="Genomic_DNA"/>
</dbReference>
<accession>A0ABR8GLK6</accession>
<dbReference type="InterPro" id="IPR010865">
    <property type="entry name" value="DUF1499"/>
</dbReference>
<protein>
    <submittedName>
        <fullName evidence="1">DUF1499 domain-containing protein</fullName>
    </submittedName>
</protein>